<dbReference type="Proteomes" id="UP000237344">
    <property type="component" value="Unassembled WGS sequence"/>
</dbReference>
<feature type="transmembrane region" description="Helical" evidence="1">
    <location>
        <begin position="480"/>
        <end position="498"/>
    </location>
</feature>
<dbReference type="Pfam" id="PF04632">
    <property type="entry name" value="FUSC"/>
    <property type="match status" value="1"/>
</dbReference>
<feature type="transmembrane region" description="Helical" evidence="1">
    <location>
        <begin position="504"/>
        <end position="528"/>
    </location>
</feature>
<sequence length="684" mass="73569">MVGPVMTARAHDPDTFSALLPPFVRKLSWLYAPSLADFAFALRTAFAAIMSLLIAMWMELDSPQWAPLTVWVVAQSSRGESLAKARWRVAGTLLGSVAAMTLIAAFPQASGLFFCALALWIGLCCAGATLLDNYRAYGLVLTGFTSAIIATGAILEPDHVFDISVARTSYIVLGVVCEATLAILFMPSVAPHARQALHARLMGAFGNTAQTVADLLEGKIAPAVMGTTLGELVAFNSQVEFSELELEPGSRTGDHARAALAGLLALLARARGVSLLLSGGVHAAGARDAAQGYVRDLCALLRDGGTDPADMAGRVTRLQATWRGRQATQAHPALAALFVELLAGVGHVLSEIRASDNPVRHDRFRFRVTSRRHAIEALENGVRACCAILGAWLVWEVTAWRQGAAFISFLALVYGLLATRENPVIAGTPFFKGGLYCAAVGTVLAFWVIPAITAPEMLVFALLVPMTIGGLAARNAATAGYAFSFNMFLPVLIGPMNQGRYDEVAFLNGTLAFLCSILFAILTYRMVVPFSIDSHMRRTAAWTARRLRGLGAGRNHTTPHQWLAACAGSLVRILRNSATVPADMVERYMRAELRAMTLGLSVIALRDVARRNDLPPATQQAMALFLRRWQQGRAGEHGTLRMIEGRVAHAPVAPQAEQERQVVLSCLYLVRTLLSPGEKEASSE</sequence>
<gene>
    <name evidence="2" type="primary">aaeB</name>
    <name evidence="2" type="ORF">KMAL_24610</name>
</gene>
<accession>A0A2S3VZA2</accession>
<name>A0A2S3VZA2_9PROT</name>
<protein>
    <submittedName>
        <fullName evidence="2">p-hydroxybenzoic acid efflux pump subunit AaeB</fullName>
    </submittedName>
</protein>
<dbReference type="GO" id="GO:0005886">
    <property type="term" value="C:plasma membrane"/>
    <property type="evidence" value="ECO:0007669"/>
    <property type="project" value="InterPro"/>
</dbReference>
<proteinExistence type="predicted"/>
<dbReference type="InterPro" id="IPR006726">
    <property type="entry name" value="PHBA_efflux_AaeB/fusaric-R"/>
</dbReference>
<keyword evidence="1" id="KW-0812">Transmembrane</keyword>
<evidence type="ECO:0000256" key="1">
    <source>
        <dbReference type="SAM" id="Phobius"/>
    </source>
</evidence>
<evidence type="ECO:0000313" key="2">
    <source>
        <dbReference type="EMBL" id="POF61918.1"/>
    </source>
</evidence>
<feature type="transmembrane region" description="Helical" evidence="1">
    <location>
        <begin position="373"/>
        <end position="393"/>
    </location>
</feature>
<reference evidence="2 3" key="1">
    <citation type="submission" date="2018-01" db="EMBL/GenBank/DDBJ databases">
        <title>Draft Genome Sequence of Komagataeibacter maltaceti LMG 1529, a Vinegar Producing Acetic Acid Bacterium Isolated from Malt Vinegar Brewery Acetifiers.</title>
        <authorList>
            <person name="Zhang Q."/>
            <person name="Hollensteiner J."/>
            <person name="Poehlein A."/>
            <person name="Daniel R."/>
        </authorList>
    </citation>
    <scope>NUCLEOTIDE SEQUENCE [LARGE SCALE GENOMIC DNA]</scope>
    <source>
        <strain evidence="2 3">LMG 1529</strain>
    </source>
</reference>
<feature type="transmembrane region" description="Helical" evidence="1">
    <location>
        <begin position="111"/>
        <end position="131"/>
    </location>
</feature>
<keyword evidence="3" id="KW-1185">Reference proteome</keyword>
<feature type="transmembrane region" description="Helical" evidence="1">
    <location>
        <begin position="170"/>
        <end position="190"/>
    </location>
</feature>
<organism evidence="2 3">
    <name type="scientific">Novacetimonas maltaceti</name>
    <dbReference type="NCBI Taxonomy" id="1203393"/>
    <lineage>
        <taxon>Bacteria</taxon>
        <taxon>Pseudomonadati</taxon>
        <taxon>Pseudomonadota</taxon>
        <taxon>Alphaproteobacteria</taxon>
        <taxon>Acetobacterales</taxon>
        <taxon>Acetobacteraceae</taxon>
        <taxon>Novacetimonas</taxon>
    </lineage>
</organism>
<feature type="transmembrane region" description="Helical" evidence="1">
    <location>
        <begin position="399"/>
        <end position="418"/>
    </location>
</feature>
<comment type="caution">
    <text evidence="2">The sequence shown here is derived from an EMBL/GenBank/DDBJ whole genome shotgun (WGS) entry which is preliminary data.</text>
</comment>
<keyword evidence="1" id="KW-1133">Transmembrane helix</keyword>
<keyword evidence="1" id="KW-0472">Membrane</keyword>
<dbReference type="AlphaFoldDB" id="A0A2S3VZA2"/>
<evidence type="ECO:0000313" key="3">
    <source>
        <dbReference type="Proteomes" id="UP000237344"/>
    </source>
</evidence>
<feature type="transmembrane region" description="Helical" evidence="1">
    <location>
        <begin position="136"/>
        <end position="155"/>
    </location>
</feature>
<feature type="transmembrane region" description="Helical" evidence="1">
    <location>
        <begin position="38"/>
        <end position="58"/>
    </location>
</feature>
<dbReference type="GO" id="GO:0022857">
    <property type="term" value="F:transmembrane transporter activity"/>
    <property type="evidence" value="ECO:0007669"/>
    <property type="project" value="InterPro"/>
</dbReference>
<dbReference type="EMBL" id="POTC01000040">
    <property type="protein sequence ID" value="POF61918.1"/>
    <property type="molecule type" value="Genomic_DNA"/>
</dbReference>
<feature type="transmembrane region" description="Helical" evidence="1">
    <location>
        <begin position="430"/>
        <end position="449"/>
    </location>
</feature>